<evidence type="ECO:0000313" key="1">
    <source>
        <dbReference type="EMBL" id="MPC11169.1"/>
    </source>
</evidence>
<dbReference type="Proteomes" id="UP000324222">
    <property type="component" value="Unassembled WGS sequence"/>
</dbReference>
<evidence type="ECO:0000313" key="2">
    <source>
        <dbReference type="Proteomes" id="UP000324222"/>
    </source>
</evidence>
<protein>
    <submittedName>
        <fullName evidence="1">Uncharacterized protein</fullName>
    </submittedName>
</protein>
<gene>
    <name evidence="1" type="ORF">E2C01_003827</name>
</gene>
<sequence>MVSTKRDGLIRCTVEFPLCAGEDHRSMPNITSYTASSRFTVALILARKPPDSIRLLSSEPAARHARLSMPQVTRPRCMPVKFPMSFTTTDSVTRPLELPFSTSGSPCPSPTTFTSIKLTFTTVGAEEGPRGMEKAVMRVLHNPLVICCSTTVMASTGGRLPLCATHLKRKLAVDFREGGVHGVQNRVVAQHGHRLGAQRGQRVQCIKNFVVFASRVRHHRAVTTHHHPTLDTVEV</sequence>
<reference evidence="1 2" key="1">
    <citation type="submission" date="2019-05" db="EMBL/GenBank/DDBJ databases">
        <title>Another draft genome of Portunus trituberculatus and its Hox gene families provides insights of decapod evolution.</title>
        <authorList>
            <person name="Jeong J.-H."/>
            <person name="Song I."/>
            <person name="Kim S."/>
            <person name="Choi T."/>
            <person name="Kim D."/>
            <person name="Ryu S."/>
            <person name="Kim W."/>
        </authorList>
    </citation>
    <scope>NUCLEOTIDE SEQUENCE [LARGE SCALE GENOMIC DNA]</scope>
    <source>
        <tissue evidence="1">Muscle</tissue>
    </source>
</reference>
<accession>A0A5B7CNZ6</accession>
<name>A0A5B7CNZ6_PORTR</name>
<organism evidence="1 2">
    <name type="scientific">Portunus trituberculatus</name>
    <name type="common">Swimming crab</name>
    <name type="synonym">Neptunus trituberculatus</name>
    <dbReference type="NCBI Taxonomy" id="210409"/>
    <lineage>
        <taxon>Eukaryota</taxon>
        <taxon>Metazoa</taxon>
        <taxon>Ecdysozoa</taxon>
        <taxon>Arthropoda</taxon>
        <taxon>Crustacea</taxon>
        <taxon>Multicrustacea</taxon>
        <taxon>Malacostraca</taxon>
        <taxon>Eumalacostraca</taxon>
        <taxon>Eucarida</taxon>
        <taxon>Decapoda</taxon>
        <taxon>Pleocyemata</taxon>
        <taxon>Brachyura</taxon>
        <taxon>Eubrachyura</taxon>
        <taxon>Portunoidea</taxon>
        <taxon>Portunidae</taxon>
        <taxon>Portuninae</taxon>
        <taxon>Portunus</taxon>
    </lineage>
</organism>
<dbReference type="EMBL" id="VSRR010000149">
    <property type="protein sequence ID" value="MPC11169.1"/>
    <property type="molecule type" value="Genomic_DNA"/>
</dbReference>
<dbReference type="AlphaFoldDB" id="A0A5B7CNZ6"/>
<proteinExistence type="predicted"/>
<comment type="caution">
    <text evidence="1">The sequence shown here is derived from an EMBL/GenBank/DDBJ whole genome shotgun (WGS) entry which is preliminary data.</text>
</comment>
<keyword evidence="2" id="KW-1185">Reference proteome</keyword>